<protein>
    <recommendedName>
        <fullName evidence="6">Anaphase-promoting complex subunit 1 middle domain-containing protein</fullName>
    </recommendedName>
</protein>
<name>A0AA85EYK2_9TREM</name>
<proteinExistence type="inferred from homology"/>
<evidence type="ECO:0000256" key="4">
    <source>
        <dbReference type="ARBA" id="ARBA00023306"/>
    </source>
</evidence>
<comment type="similarity">
    <text evidence="1">Belongs to the APC1 family.</text>
</comment>
<dbReference type="InterPro" id="IPR011989">
    <property type="entry name" value="ARM-like"/>
</dbReference>
<dbReference type="PANTHER" id="PTHR12827">
    <property type="entry name" value="MEIOTIC CHECKPOINT REGULATOR TSG24 FAMILY MEMBER"/>
    <property type="match status" value="1"/>
</dbReference>
<evidence type="ECO:0000256" key="1">
    <source>
        <dbReference type="ARBA" id="ARBA00010547"/>
    </source>
</evidence>
<dbReference type="WBParaSite" id="SRDH1_28960.3">
    <property type="protein sequence ID" value="SRDH1_28960.3"/>
    <property type="gene ID" value="SRDH1_28960"/>
</dbReference>
<dbReference type="GO" id="GO:0031145">
    <property type="term" value="P:anaphase-promoting complex-dependent catabolic process"/>
    <property type="evidence" value="ECO:0007669"/>
    <property type="project" value="TreeGrafter"/>
</dbReference>
<dbReference type="GO" id="GO:0051301">
    <property type="term" value="P:cell division"/>
    <property type="evidence" value="ECO:0007669"/>
    <property type="project" value="UniProtKB-KW"/>
</dbReference>
<reference evidence="8 9" key="2">
    <citation type="submission" date="2023-11" db="UniProtKB">
        <authorList>
            <consortium name="WormBaseParasite"/>
        </authorList>
    </citation>
    <scope>IDENTIFICATION</scope>
</reference>
<feature type="region of interest" description="Disordered" evidence="5">
    <location>
        <begin position="1716"/>
        <end position="1736"/>
    </location>
</feature>
<dbReference type="WBParaSite" id="SRDH1_28960.2">
    <property type="protein sequence ID" value="SRDH1_28960.2"/>
    <property type="gene ID" value="SRDH1_28960"/>
</dbReference>
<feature type="compositionally biased region" description="Polar residues" evidence="5">
    <location>
        <begin position="2072"/>
        <end position="2085"/>
    </location>
</feature>
<dbReference type="Pfam" id="PF20518">
    <property type="entry name" value="Apc1_MidN"/>
    <property type="match status" value="1"/>
</dbReference>
<evidence type="ECO:0000256" key="5">
    <source>
        <dbReference type="SAM" id="MobiDB-lite"/>
    </source>
</evidence>
<dbReference type="GO" id="GO:0070979">
    <property type="term" value="P:protein K11-linked ubiquitination"/>
    <property type="evidence" value="ECO:0007669"/>
    <property type="project" value="TreeGrafter"/>
</dbReference>
<feature type="region of interest" description="Disordered" evidence="5">
    <location>
        <begin position="1988"/>
        <end position="2017"/>
    </location>
</feature>
<evidence type="ECO:0000313" key="9">
    <source>
        <dbReference type="WBParaSite" id="SRDH1_28960.3"/>
    </source>
</evidence>
<keyword evidence="7" id="KW-1185">Reference proteome</keyword>
<dbReference type="WBParaSite" id="SRDH1_28960.6">
    <property type="protein sequence ID" value="SRDH1_28960.6"/>
    <property type="gene ID" value="SRDH1_28960"/>
</dbReference>
<feature type="compositionally biased region" description="Low complexity" evidence="5">
    <location>
        <begin position="1725"/>
        <end position="1736"/>
    </location>
</feature>
<dbReference type="WBParaSite" id="SRDH1_28960.4">
    <property type="protein sequence ID" value="SRDH1_28960.4"/>
    <property type="gene ID" value="SRDH1_28960"/>
</dbReference>
<dbReference type="Gene3D" id="1.25.10.10">
    <property type="entry name" value="Leucine-rich Repeat Variant"/>
    <property type="match status" value="2"/>
</dbReference>
<evidence type="ECO:0000256" key="2">
    <source>
        <dbReference type="ARBA" id="ARBA00022618"/>
    </source>
</evidence>
<dbReference type="InterPro" id="IPR046794">
    <property type="entry name" value="Apc1_MidN"/>
</dbReference>
<evidence type="ECO:0000313" key="8">
    <source>
        <dbReference type="WBParaSite" id="SRDH1_28960.2"/>
    </source>
</evidence>
<feature type="compositionally biased region" description="Polar residues" evidence="5">
    <location>
        <begin position="1990"/>
        <end position="2004"/>
    </location>
</feature>
<dbReference type="Proteomes" id="UP000050792">
    <property type="component" value="Unassembled WGS sequence"/>
</dbReference>
<dbReference type="PANTHER" id="PTHR12827:SF3">
    <property type="entry name" value="ANAPHASE-PROMOTING COMPLEX SUBUNIT 1"/>
    <property type="match status" value="1"/>
</dbReference>
<keyword evidence="3" id="KW-0498">Mitosis</keyword>
<feature type="compositionally biased region" description="Low complexity" evidence="5">
    <location>
        <begin position="2005"/>
        <end position="2017"/>
    </location>
</feature>
<keyword evidence="2" id="KW-0132">Cell division</keyword>
<evidence type="ECO:0000313" key="7">
    <source>
        <dbReference type="Proteomes" id="UP000050792"/>
    </source>
</evidence>
<dbReference type="InterPro" id="IPR024990">
    <property type="entry name" value="Apc1"/>
</dbReference>
<evidence type="ECO:0000259" key="6">
    <source>
        <dbReference type="Pfam" id="PF20518"/>
    </source>
</evidence>
<evidence type="ECO:0000256" key="3">
    <source>
        <dbReference type="ARBA" id="ARBA00022776"/>
    </source>
</evidence>
<dbReference type="GO" id="GO:0007091">
    <property type="term" value="P:metaphase/anaphase transition of mitotic cell cycle"/>
    <property type="evidence" value="ECO:0007669"/>
    <property type="project" value="TreeGrafter"/>
</dbReference>
<feature type="region of interest" description="Disordered" evidence="5">
    <location>
        <begin position="2053"/>
        <end position="2086"/>
    </location>
</feature>
<reference evidence="7" key="1">
    <citation type="submission" date="2022-06" db="EMBL/GenBank/DDBJ databases">
        <authorList>
            <person name="Berger JAMES D."/>
            <person name="Berger JAMES D."/>
        </authorList>
    </citation>
    <scope>NUCLEOTIDE SEQUENCE [LARGE SCALE GENOMIC DNA]</scope>
</reference>
<dbReference type="GO" id="GO:0060090">
    <property type="term" value="F:molecular adaptor activity"/>
    <property type="evidence" value="ECO:0007669"/>
    <property type="project" value="TreeGrafter"/>
</dbReference>
<feature type="region of interest" description="Disordered" evidence="5">
    <location>
        <begin position="1867"/>
        <end position="1886"/>
    </location>
</feature>
<accession>A0AA85EYK2</accession>
<feature type="compositionally biased region" description="Low complexity" evidence="5">
    <location>
        <begin position="1871"/>
        <end position="1886"/>
    </location>
</feature>
<feature type="domain" description="Anaphase-promoting complex subunit 1 middle" evidence="6">
    <location>
        <begin position="1041"/>
        <end position="1168"/>
    </location>
</feature>
<dbReference type="GO" id="GO:0005680">
    <property type="term" value="C:anaphase-promoting complex"/>
    <property type="evidence" value="ECO:0007669"/>
    <property type="project" value="InterPro"/>
</dbReference>
<organism evidence="7 9">
    <name type="scientific">Schistosoma rodhaini</name>
    <dbReference type="NCBI Taxonomy" id="6188"/>
    <lineage>
        <taxon>Eukaryota</taxon>
        <taxon>Metazoa</taxon>
        <taxon>Spiralia</taxon>
        <taxon>Lophotrochozoa</taxon>
        <taxon>Platyhelminthes</taxon>
        <taxon>Trematoda</taxon>
        <taxon>Digenea</taxon>
        <taxon>Strigeidida</taxon>
        <taxon>Schistosomatoidea</taxon>
        <taxon>Schistosomatidae</taxon>
        <taxon>Schistosoma</taxon>
    </lineage>
</organism>
<keyword evidence="4" id="KW-0131">Cell cycle</keyword>
<sequence>MSDTMISAKSVVDVFPLGCQYLLEFCHEDSMRNGSSTSPSDQPSDFWRTWGCGGLFNELYISRNTIVWSCGTETACSFPELVLNFDTPIIDAFKSSFFLPALHSGQGFLPYVNENIPGRIQEGLSIFESERMTFIDDCGEHYTVRIPCRIREVWSLNTLILLERQPNNYEVRFDNPNTTPTSSCALFSMFSLTHPLDEAAPVILKVPLPNGGFGIGFVSDIHLKVIGVIASLNLVITYHSLTRLHSVWLLEKASSHDYIYLYQMDADGRASVATHALTGLVYQPESVKHVKSLDKDLSTFDEHSIQCSPNSTICLSPFAASLSRLTRTEKQSFRLNHSGNRRSPGQSLSATFTPTNLDSYISRLSNVTPNNLSHLQCTANSPSGFLLRRGSLVQAQQAGNICTPKPVVSIQTPKHNSINMTTLRGRLSSTRLNIYSSNLHETPVRAEKLYTIDPDQVENLLDEPLLPKVCLRLVWSETSSARSHSTLNNIGLFSPLNNESSYKKENVGNFVPYVSDLPASGRFALLSRRLPNLPFRASKTESLISNSPSTTKSKALYGNLCNSSQAVSKDKNVILPQQKSGPVKASAFLAVDITSTSWVCFLTGTSVSGRRQSRLACLRINDKYLDCKQLNDSQTVFGDLVYLRACDAVYVPYSRITICLEPGVGIVLYTGIKKICLLGLSPPPLLSMYLGVGGPQIVKSRLRHAASIVEIPFIVRSDLLNAERWHQNTVYSVLSKCISIITSNQLLIDQSYTVSSGSNSNKKTFCFSELSSDLANFKELRTNQGNDHLCETNHSNVDTENCSEINAPNNQSEVKSMERISLCDPAGNAFTIANQSKVTGVDKCVDSLDSNKFLRVYLPTIAENEMVQRCLTSLNRCLPEDASLLLFARWYVISNAPGTKSSYKFQEPETSYCDDTDDFGINYFDGPGEWNRFANFILSASGFSLSHRYTGNIVSSECQNNVGHIFQSSKRRRPGPEESSELDWNNLASLLDLGYDNQLVHPSLFLPKSTNLLITKMDSDKNLSFSDQKQTVYLSYVRDDPDSHIVLSHLPTILFAFHLTYEEAKLNSILQDKVKHLAELNFIISSILNLPAYTTFYETEYPNLCHITLVTEVEFPTKYLNWPDKISFDIAPCLLTWVTRQFESLFSGETFVKINPYPYVTGVNDLATALAGVIVSALSTEKLEELKNADSKSAVQYLLEFWSDQIFKWKTFAKSSGSVYECSRKRDDFPIFNDEEVKHWLQNAGPYACSYVETLLTCVTLSSNKFSRETESTALPISAQHLALLFLSRLESSSKLFYGVLSKRLRVLPPGLSMILRIFLSRCRLHPPPNCDPHVYSLMGRTDLAKQAHMLDHQGNSIFDSVFNCSNSVSTSSEPISLLKILSVPSSVGETSSWSIEELWSNLVLPLRDIDSLSSNVAASSHALLYHIENNPCCQASFKNDLRLREAYRLLQSFSHIRLPRLNSEDPVSTSPNNAPGSDLNARLTEARFEMHLAAAGIRVWASVIGRGMLTFGILTGSKVPTQLRVPPICLRGRAISPSSGRRVLVDLAREPLGPASANAGTNRAGTAEVIASGLDIAGGSGDRLGITGVQSVDASNHPGNSVALAIASSLASCGAGASLRTVSLGLKRMTPSNNLLNNYASSNISTTATNSASSTASLLSTSNIQQSPGVLAAKHWPDFHNGVAIGLSVSPDASIDATWILYNCRAAGLTSANNRKNNLRTNQDSPSSTDTSSPEQAGLLLGLGLNGHLNKITPYDIGEYLVRVHDLHNMAVLLGLCAGRRGTMDQSVLRLIAVHYRPLLPSNPLINVQLSVPNLCQAAAIFGLGLLYQGSAHRHITNLLINELGRSLSEDSHSDSAHLGLNADTDSQQTVSNASNNNPTNNTVGWTGAGGSGGFAGDSCELMALSAGLALGLVLLQRGDTPCGLSDLQWAEKLRAYMTSGPKSTNSAVAENQQYTIHFSCDLHERCLPIQHVKGRGAPRRLIDHSRLPHQTSVEPVSPQNNLSDSSTRGASFSSSTFRTPSLLLHSDYSTEPLVDPERFLTNDYLHNSMDIRGISSSSRQPSSRRRSSSNTGPATSPTLTNGFNRIPSAVSDLVGRLDECSTKTTWKNPQIRDLHCYNADVSAPGAMMALGMAYLGSGNSTVSSWLLPPSSLRQLELIRPDLLLFQALAYGLVNWNSIEPTQEWIDSYIPEQLFERLSESIRPRPKLHSPNVSDIRATLGQADLSSEDDVENRCPDQTFTDSLYHAYGRSAYNRGRRSTLSNVRGRPVRRSRRYDIRQWSEEESIVDNIKAVPEKIECFDQFGLHNKDSVDIEAISLAYLNILVGCALAMGLRYAGTSNSNAANTLYSLARSLLNDTWWPPSYFTFKSPSQNKQCDSVEIKTSLPKSTLVGSAAQCLLALAMILAGSGNLTVLKMVRQLRAIHLFNSKPDTLNSGQSNNTASDSLYHTVTAAAARAAATTQTVSTSSTGASVSGPVSVASVFGAALGPSYGLQMLLANTVGLLFLGGGRLTLANTPEAAAMLVISFFPLLPTFAGDNWYHLQALRHFYALATIPRRVCAVDVDTGRVVLSNFEAKLRESDVIVSSEDTFVFPSDVLENIAWLEINHNSNKYWPTVFYHGTNNWNLFKMTFYKAGYIFVKQRDEGEELNVLQSWLEDCLKQWLDLSILKQLKLLVTFLKRFSSNKLTVSTGHEHIGKLSPSLSSCSDLGRILAARVTQNFIKHKDELSVGLKNYYFDVSNVTTIVNQHNTFQSKLVKAFRLWFSLPDYTILLPHLPKGKLVVVEYLPDSFSEIAPVESVTLSVILFPVNLSSAAEDML</sequence>
<dbReference type="WBParaSite" id="SRDH1_28960.5">
    <property type="protein sequence ID" value="SRDH1_28960.5"/>
    <property type="gene ID" value="SRDH1_28960"/>
</dbReference>